<dbReference type="PANTHER" id="PTHR33446">
    <property type="entry name" value="PROTEIN TONB-RELATED"/>
    <property type="match status" value="1"/>
</dbReference>
<dbReference type="EMBL" id="QKWZ01000201">
    <property type="protein sequence ID" value="PZT66717.1"/>
    <property type="molecule type" value="Genomic_DNA"/>
</dbReference>
<protein>
    <recommendedName>
        <fullName evidence="3 14">Protein TonB</fullName>
    </recommendedName>
</protein>
<evidence type="ECO:0000256" key="14">
    <source>
        <dbReference type="RuleBase" id="RU362123"/>
    </source>
</evidence>
<dbReference type="GO" id="GO:0015891">
    <property type="term" value="P:siderophore transport"/>
    <property type="evidence" value="ECO:0007669"/>
    <property type="project" value="InterPro"/>
</dbReference>
<dbReference type="InterPro" id="IPR051045">
    <property type="entry name" value="TonB-dependent_transducer"/>
</dbReference>
<dbReference type="GO" id="GO:0030288">
    <property type="term" value="C:outer membrane-bounded periplasmic space"/>
    <property type="evidence" value="ECO:0007669"/>
    <property type="project" value="InterPro"/>
</dbReference>
<evidence type="ECO:0000256" key="6">
    <source>
        <dbReference type="ARBA" id="ARBA00022519"/>
    </source>
</evidence>
<dbReference type="InterPro" id="IPR049924">
    <property type="entry name" value="TonB_pro-rich"/>
</dbReference>
<dbReference type="NCBIfam" id="TIGR01352">
    <property type="entry name" value="tonB_Cterm"/>
    <property type="match status" value="1"/>
</dbReference>
<dbReference type="InterPro" id="IPR006260">
    <property type="entry name" value="TonB/TolA_C"/>
</dbReference>
<comment type="similarity">
    <text evidence="2 14">Belongs to the TonB family.</text>
</comment>
<feature type="non-terminal residue" evidence="17">
    <location>
        <position position="1"/>
    </location>
</feature>
<dbReference type="Pfam" id="PF16031">
    <property type="entry name" value="TonB_N"/>
    <property type="match status" value="1"/>
</dbReference>
<keyword evidence="5 14" id="KW-1003">Cell membrane</keyword>
<comment type="caution">
    <text evidence="17">The sequence shown here is derived from an EMBL/GenBank/DDBJ whole genome shotgun (WGS) entry which is preliminary data.</text>
</comment>
<dbReference type="GO" id="GO:0055085">
    <property type="term" value="P:transmembrane transport"/>
    <property type="evidence" value="ECO:0007669"/>
    <property type="project" value="InterPro"/>
</dbReference>
<evidence type="ECO:0000256" key="1">
    <source>
        <dbReference type="ARBA" id="ARBA00004383"/>
    </source>
</evidence>
<dbReference type="FunFam" id="3.30.2420.10:FF:000001">
    <property type="entry name" value="Protein TonB"/>
    <property type="match status" value="1"/>
</dbReference>
<evidence type="ECO:0000313" key="18">
    <source>
        <dbReference type="Proteomes" id="UP000249482"/>
    </source>
</evidence>
<evidence type="ECO:0000256" key="13">
    <source>
        <dbReference type="ARBA" id="ARBA00025849"/>
    </source>
</evidence>
<feature type="region of interest" description="Disordered" evidence="15">
    <location>
        <begin position="1"/>
        <end position="51"/>
    </location>
</feature>
<keyword evidence="8" id="KW-0677">Repeat</keyword>
<keyword evidence="10 14" id="KW-0735">Signal-anchor</keyword>
<dbReference type="PANTHER" id="PTHR33446:SF8">
    <property type="entry name" value="PROTEIN TONB"/>
    <property type="match status" value="1"/>
</dbReference>
<dbReference type="Gene3D" id="3.30.2420.10">
    <property type="entry name" value="TonB"/>
    <property type="match status" value="1"/>
</dbReference>
<dbReference type="GO" id="GO:0015031">
    <property type="term" value="P:protein transport"/>
    <property type="evidence" value="ECO:0007669"/>
    <property type="project" value="UniProtKB-UniRule"/>
</dbReference>
<dbReference type="PROSITE" id="PS52015">
    <property type="entry name" value="TONB_CTD"/>
    <property type="match status" value="1"/>
</dbReference>
<keyword evidence="12" id="KW-0472">Membrane</keyword>
<evidence type="ECO:0000256" key="2">
    <source>
        <dbReference type="ARBA" id="ARBA00006555"/>
    </source>
</evidence>
<keyword evidence="9 14" id="KW-0653">Protein transport</keyword>
<accession>A0A2W6PEE8</accession>
<keyword evidence="11" id="KW-1133">Transmembrane helix</keyword>
<evidence type="ECO:0000259" key="16">
    <source>
        <dbReference type="PROSITE" id="PS52015"/>
    </source>
</evidence>
<evidence type="ECO:0000256" key="9">
    <source>
        <dbReference type="ARBA" id="ARBA00022927"/>
    </source>
</evidence>
<organism evidence="17 18">
    <name type="scientific">Escherichia coli</name>
    <dbReference type="NCBI Taxonomy" id="562"/>
    <lineage>
        <taxon>Bacteria</taxon>
        <taxon>Pseudomonadati</taxon>
        <taxon>Pseudomonadota</taxon>
        <taxon>Gammaproteobacteria</taxon>
        <taxon>Enterobacterales</taxon>
        <taxon>Enterobacteriaceae</taxon>
        <taxon>Escherichia</taxon>
    </lineage>
</organism>
<comment type="subunit">
    <text evidence="13">Homodimer. Forms a complex with the accessory proteins ExbB and ExbD.</text>
</comment>
<evidence type="ECO:0000256" key="15">
    <source>
        <dbReference type="SAM" id="MobiDB-lite"/>
    </source>
</evidence>
<reference evidence="17 18" key="1">
    <citation type="submission" date="2018-06" db="EMBL/GenBank/DDBJ databases">
        <title>Draft genome sequence of mcr-1-harboring Escherichia coli isolated from wound infection of a hospitalized patient, in Bolivia.</title>
        <authorList>
            <person name="Munoz M.E."/>
            <person name="Moura Q."/>
            <person name="Ventura P.R.M."/>
            <person name="Bustos L.R."/>
            <person name="Ovando B.G."/>
            <person name="Terrazas D.I.V."/>
            <person name="Yarhui N.B."/>
            <person name="Cerdeira L."/>
            <person name="Lincopan N."/>
        </authorList>
    </citation>
    <scope>NUCLEOTIDE SEQUENCE [LARGE SCALE GENOMIC DNA]</scope>
    <source>
        <strain evidence="17 18">EcMLT</strain>
    </source>
</reference>
<evidence type="ECO:0000256" key="4">
    <source>
        <dbReference type="ARBA" id="ARBA00022448"/>
    </source>
</evidence>
<sequence length="127" mass="13816">DVKPVESRPASPFENTAPARPTSSTATAATSKPVTSVASGPRALSRNQPQYPARAQALRIEGQVKVKFDVTPDGRVDNVQILSAKPANMFEREVKNAMRRWRYEPGKPGSGIVVNILFKINGTTEIQ</sequence>
<keyword evidence="4 14" id="KW-0813">Transport</keyword>
<evidence type="ECO:0000256" key="3">
    <source>
        <dbReference type="ARBA" id="ARBA00022362"/>
    </source>
</evidence>
<name>A0A2W6PEE8_ECOLX</name>
<evidence type="ECO:0000256" key="7">
    <source>
        <dbReference type="ARBA" id="ARBA00022692"/>
    </source>
</evidence>
<comment type="subcellular location">
    <subcellularLocation>
        <location evidence="1 14">Cell inner membrane</location>
        <topology evidence="1 14">Single-pass membrane protein</topology>
        <orientation evidence="1 14">Periplasmic side</orientation>
    </subcellularLocation>
</comment>
<evidence type="ECO:0000256" key="12">
    <source>
        <dbReference type="ARBA" id="ARBA00023136"/>
    </source>
</evidence>
<evidence type="ECO:0000256" key="10">
    <source>
        <dbReference type="ARBA" id="ARBA00022968"/>
    </source>
</evidence>
<dbReference type="InterPro" id="IPR037682">
    <property type="entry name" value="TonB_C"/>
</dbReference>
<dbReference type="InterPro" id="IPR003538">
    <property type="entry name" value="TonB"/>
</dbReference>
<feature type="compositionally biased region" description="Low complexity" evidence="15">
    <location>
        <begin position="16"/>
        <end position="39"/>
    </location>
</feature>
<dbReference type="Proteomes" id="UP000249482">
    <property type="component" value="Unassembled WGS sequence"/>
</dbReference>
<keyword evidence="7" id="KW-0812">Transmembrane</keyword>
<dbReference type="GO" id="GO:0098797">
    <property type="term" value="C:plasma membrane protein complex"/>
    <property type="evidence" value="ECO:0007669"/>
    <property type="project" value="TreeGrafter"/>
</dbReference>
<dbReference type="Pfam" id="PF03544">
    <property type="entry name" value="TonB_C"/>
    <property type="match status" value="1"/>
</dbReference>
<dbReference type="AlphaFoldDB" id="A0A2W6PEE8"/>
<comment type="function">
    <text evidence="14">Interacts with outer membrane receptor proteins that carry out high-affinity binding and energy dependent uptake into the periplasmic space of specific substrates. It could act to transduce energy from the cytoplasmic membrane to specific energy-requiring processes in the outer membrane, resulting in the release into the periplasm of ligands bound by these outer membrane proteins.</text>
</comment>
<gene>
    <name evidence="17" type="ORF">DNQ45_08820</name>
</gene>
<dbReference type="PRINTS" id="PR01374">
    <property type="entry name" value="TONBPROTEIN"/>
</dbReference>
<keyword evidence="6 14" id="KW-0997">Cell inner membrane</keyword>
<evidence type="ECO:0000313" key="17">
    <source>
        <dbReference type="EMBL" id="PZT66717.1"/>
    </source>
</evidence>
<dbReference type="GO" id="GO:0031992">
    <property type="term" value="F:energy transducer activity"/>
    <property type="evidence" value="ECO:0007669"/>
    <property type="project" value="InterPro"/>
</dbReference>
<dbReference type="SUPFAM" id="SSF74653">
    <property type="entry name" value="TolA/TonB C-terminal domain"/>
    <property type="match status" value="1"/>
</dbReference>
<proteinExistence type="inferred from homology"/>
<evidence type="ECO:0000256" key="11">
    <source>
        <dbReference type="ARBA" id="ARBA00022989"/>
    </source>
</evidence>
<evidence type="ECO:0000256" key="8">
    <source>
        <dbReference type="ARBA" id="ARBA00022737"/>
    </source>
</evidence>
<evidence type="ECO:0000256" key="5">
    <source>
        <dbReference type="ARBA" id="ARBA00022475"/>
    </source>
</evidence>
<feature type="domain" description="TonB C-terminal" evidence="16">
    <location>
        <begin position="36"/>
        <end position="127"/>
    </location>
</feature>